<gene>
    <name evidence="1" type="ORF">EDM59_18025</name>
</gene>
<dbReference type="Proteomes" id="UP000269573">
    <property type="component" value="Unassembled WGS sequence"/>
</dbReference>
<evidence type="ECO:0000313" key="2">
    <source>
        <dbReference type="Proteomes" id="UP000269573"/>
    </source>
</evidence>
<organism evidence="1 2">
    <name type="scientific">Brevibacillus nitrificans</name>
    <dbReference type="NCBI Taxonomy" id="651560"/>
    <lineage>
        <taxon>Bacteria</taxon>
        <taxon>Bacillati</taxon>
        <taxon>Bacillota</taxon>
        <taxon>Bacilli</taxon>
        <taxon>Bacillales</taxon>
        <taxon>Paenibacillaceae</taxon>
        <taxon>Brevibacillus</taxon>
    </lineage>
</organism>
<dbReference type="PRINTS" id="PR00413">
    <property type="entry name" value="HADHALOGNASE"/>
</dbReference>
<dbReference type="InterPro" id="IPR006439">
    <property type="entry name" value="HAD-SF_hydro_IA"/>
</dbReference>
<dbReference type="PANTHER" id="PTHR43434">
    <property type="entry name" value="PHOSPHOGLYCOLATE PHOSPHATASE"/>
    <property type="match status" value="1"/>
</dbReference>
<dbReference type="SFLD" id="SFLDG01129">
    <property type="entry name" value="C1.5:_HAD__Beta-PGM__Phosphata"/>
    <property type="match status" value="1"/>
</dbReference>
<dbReference type="RefSeq" id="WP_122924899.1">
    <property type="nucleotide sequence ID" value="NZ_RHHU01000011.1"/>
</dbReference>
<dbReference type="InterPro" id="IPR036412">
    <property type="entry name" value="HAD-like_sf"/>
</dbReference>
<dbReference type="InterPro" id="IPR023198">
    <property type="entry name" value="PGP-like_dom2"/>
</dbReference>
<reference evidence="1 2" key="1">
    <citation type="submission" date="2018-10" db="EMBL/GenBank/DDBJ databases">
        <title>Phylogenomics of Brevibacillus.</title>
        <authorList>
            <person name="Dunlap C."/>
        </authorList>
    </citation>
    <scope>NUCLEOTIDE SEQUENCE [LARGE SCALE GENOMIC DNA]</scope>
    <source>
        <strain evidence="1 2">JCM 15774</strain>
    </source>
</reference>
<dbReference type="InterPro" id="IPR041492">
    <property type="entry name" value="HAD_2"/>
</dbReference>
<dbReference type="GO" id="GO:0006281">
    <property type="term" value="P:DNA repair"/>
    <property type="evidence" value="ECO:0007669"/>
    <property type="project" value="TreeGrafter"/>
</dbReference>
<protein>
    <submittedName>
        <fullName evidence="1">HAD family hydrolase</fullName>
    </submittedName>
</protein>
<dbReference type="AlphaFoldDB" id="A0A3M8D4X6"/>
<dbReference type="NCBIfam" id="TIGR01509">
    <property type="entry name" value="HAD-SF-IA-v3"/>
    <property type="match status" value="1"/>
</dbReference>
<dbReference type="EMBL" id="RHHU01000011">
    <property type="protein sequence ID" value="RNB82948.1"/>
    <property type="molecule type" value="Genomic_DNA"/>
</dbReference>
<dbReference type="Gene3D" id="1.10.150.240">
    <property type="entry name" value="Putative phosphatase, domain 2"/>
    <property type="match status" value="1"/>
</dbReference>
<accession>A0A3M8D4X6</accession>
<dbReference type="Gene3D" id="3.40.50.1000">
    <property type="entry name" value="HAD superfamily/HAD-like"/>
    <property type="match status" value="1"/>
</dbReference>
<dbReference type="InterPro" id="IPR023214">
    <property type="entry name" value="HAD_sf"/>
</dbReference>
<sequence>MRTILFDFDGTVADTLPLIFTAFRSTFQRFLHKHYSDEQIIALFGPTETGIVKKELPPHEHDSGLEHFFSAYTDEHLRLHNPPEVTQMLEQLRNAGFQLGIVTGKGSRSAEISLREWKLDEYFDIVITGDDVSDPKPNPEGILLAMQKLGADTRETIYVGDSDADVIAGRAAGLQTVGVNWLTVTQKGGKFDPAPDYLFTDVQSFVDWILSVENLAPPGFVAEP</sequence>
<dbReference type="NCBIfam" id="TIGR01549">
    <property type="entry name" value="HAD-SF-IA-v1"/>
    <property type="match status" value="1"/>
</dbReference>
<evidence type="ECO:0000313" key="1">
    <source>
        <dbReference type="EMBL" id="RNB82948.1"/>
    </source>
</evidence>
<proteinExistence type="predicted"/>
<dbReference type="GO" id="GO:0008967">
    <property type="term" value="F:phosphoglycolate phosphatase activity"/>
    <property type="evidence" value="ECO:0007669"/>
    <property type="project" value="TreeGrafter"/>
</dbReference>
<dbReference type="InterPro" id="IPR050155">
    <property type="entry name" value="HAD-like_hydrolase_sf"/>
</dbReference>
<dbReference type="SFLD" id="SFLDS00003">
    <property type="entry name" value="Haloacid_Dehalogenase"/>
    <property type="match status" value="1"/>
</dbReference>
<dbReference type="Pfam" id="PF13419">
    <property type="entry name" value="HAD_2"/>
    <property type="match status" value="1"/>
</dbReference>
<keyword evidence="2" id="KW-1185">Reference proteome</keyword>
<comment type="caution">
    <text evidence="1">The sequence shown here is derived from an EMBL/GenBank/DDBJ whole genome shotgun (WGS) entry which is preliminary data.</text>
</comment>
<name>A0A3M8D4X6_9BACL</name>
<dbReference type="SFLD" id="SFLDG01135">
    <property type="entry name" value="C1.5.6:_HAD__Beta-PGM__Phospha"/>
    <property type="match status" value="1"/>
</dbReference>
<dbReference type="PANTHER" id="PTHR43434:SF1">
    <property type="entry name" value="PHOSPHOGLYCOLATE PHOSPHATASE"/>
    <property type="match status" value="1"/>
</dbReference>
<dbReference type="SUPFAM" id="SSF56784">
    <property type="entry name" value="HAD-like"/>
    <property type="match status" value="1"/>
</dbReference>
<keyword evidence="1" id="KW-0378">Hydrolase</keyword>